<protein>
    <submittedName>
        <fullName evidence="6">Helix-turn-helix domain-containing protein</fullName>
    </submittedName>
</protein>
<feature type="transmembrane region" description="Helical" evidence="4">
    <location>
        <begin position="346"/>
        <end position="366"/>
    </location>
</feature>
<keyword evidence="1" id="KW-0805">Transcription regulation</keyword>
<organism evidence="6 7">
    <name type="scientific">Flavobacterium cupriresistens</name>
    <dbReference type="NCBI Taxonomy" id="2893885"/>
    <lineage>
        <taxon>Bacteria</taxon>
        <taxon>Pseudomonadati</taxon>
        <taxon>Bacteroidota</taxon>
        <taxon>Flavobacteriia</taxon>
        <taxon>Flavobacteriales</taxon>
        <taxon>Flavobacteriaceae</taxon>
        <taxon>Flavobacterium</taxon>
    </lineage>
</organism>
<keyword evidence="7" id="KW-1185">Reference proteome</keyword>
<dbReference type="Gene3D" id="1.25.40.10">
    <property type="entry name" value="Tetratricopeptide repeat domain"/>
    <property type="match status" value="1"/>
</dbReference>
<reference evidence="6 7" key="1">
    <citation type="submission" date="2023-11" db="EMBL/GenBank/DDBJ databases">
        <title>Unpublished Manusciprt.</title>
        <authorList>
            <person name="Saticioglu I.B."/>
            <person name="Ay H."/>
            <person name="Ajmi N."/>
            <person name="Altun S."/>
            <person name="Duman M."/>
        </authorList>
    </citation>
    <scope>NUCLEOTIDE SEQUENCE [LARGE SCALE GENOMIC DNA]</scope>
    <source>
        <strain evidence="6 7">Fl-318</strain>
    </source>
</reference>
<evidence type="ECO:0000256" key="2">
    <source>
        <dbReference type="ARBA" id="ARBA00023125"/>
    </source>
</evidence>
<dbReference type="InterPro" id="IPR018060">
    <property type="entry name" value="HTH_AraC"/>
</dbReference>
<evidence type="ECO:0000259" key="5">
    <source>
        <dbReference type="PROSITE" id="PS01124"/>
    </source>
</evidence>
<name>A0ABU4RF98_9FLAO</name>
<dbReference type="RefSeq" id="WP_230002857.1">
    <property type="nucleotide sequence ID" value="NZ_CP087134.1"/>
</dbReference>
<dbReference type="Gene3D" id="1.10.10.60">
    <property type="entry name" value="Homeodomain-like"/>
    <property type="match status" value="2"/>
</dbReference>
<dbReference type="SUPFAM" id="SSF46689">
    <property type="entry name" value="Homeodomain-like"/>
    <property type="match status" value="1"/>
</dbReference>
<gene>
    <name evidence="6" type="ORF">SGQ83_18090</name>
</gene>
<evidence type="ECO:0000313" key="7">
    <source>
        <dbReference type="Proteomes" id="UP001273350"/>
    </source>
</evidence>
<keyword evidence="2" id="KW-0238">DNA-binding</keyword>
<dbReference type="SMART" id="SM00342">
    <property type="entry name" value="HTH_ARAC"/>
    <property type="match status" value="1"/>
</dbReference>
<evidence type="ECO:0000256" key="3">
    <source>
        <dbReference type="ARBA" id="ARBA00023163"/>
    </source>
</evidence>
<feature type="domain" description="HTH araC/xylS-type" evidence="5">
    <location>
        <begin position="412"/>
        <end position="524"/>
    </location>
</feature>
<keyword evidence="4" id="KW-1133">Transmembrane helix</keyword>
<dbReference type="Proteomes" id="UP001273350">
    <property type="component" value="Unassembled WGS sequence"/>
</dbReference>
<proteinExistence type="predicted"/>
<evidence type="ECO:0000313" key="6">
    <source>
        <dbReference type="EMBL" id="MDX6191270.1"/>
    </source>
</evidence>
<keyword evidence="4" id="KW-0472">Membrane</keyword>
<dbReference type="EMBL" id="JAWXVI010000009">
    <property type="protein sequence ID" value="MDX6191270.1"/>
    <property type="molecule type" value="Genomic_DNA"/>
</dbReference>
<keyword evidence="3" id="KW-0804">Transcription</keyword>
<dbReference type="InterPro" id="IPR011990">
    <property type="entry name" value="TPR-like_helical_dom_sf"/>
</dbReference>
<comment type="caution">
    <text evidence="6">The sequence shown here is derived from an EMBL/GenBank/DDBJ whole genome shotgun (WGS) entry which is preliminary data.</text>
</comment>
<evidence type="ECO:0000256" key="4">
    <source>
        <dbReference type="SAM" id="Phobius"/>
    </source>
</evidence>
<dbReference type="Pfam" id="PF12833">
    <property type="entry name" value="HTH_18"/>
    <property type="match status" value="1"/>
</dbReference>
<accession>A0ABU4RF98</accession>
<dbReference type="PANTHER" id="PTHR43280">
    <property type="entry name" value="ARAC-FAMILY TRANSCRIPTIONAL REGULATOR"/>
    <property type="match status" value="1"/>
</dbReference>
<evidence type="ECO:0000256" key="1">
    <source>
        <dbReference type="ARBA" id="ARBA00023015"/>
    </source>
</evidence>
<dbReference type="PANTHER" id="PTHR43280:SF2">
    <property type="entry name" value="HTH-TYPE TRANSCRIPTIONAL REGULATOR EXSA"/>
    <property type="match status" value="1"/>
</dbReference>
<keyword evidence="4" id="KW-0812">Transmembrane</keyword>
<dbReference type="SUPFAM" id="SSF48452">
    <property type="entry name" value="TPR-like"/>
    <property type="match status" value="2"/>
</dbReference>
<dbReference type="PROSITE" id="PS01124">
    <property type="entry name" value="HTH_ARAC_FAMILY_2"/>
    <property type="match status" value="1"/>
</dbReference>
<dbReference type="InterPro" id="IPR009057">
    <property type="entry name" value="Homeodomain-like_sf"/>
</dbReference>
<sequence>MNNEQDKKLQLDCANAYLSKANKDGVAIEKARGLYLLGLLKQGNEAIKLFDSVIYLSKNLNDNKFPAFAYYKKGYQFKNKFQYKEAIDNFLIAERIAKSNNIDFFYKVKFSIALLRSEELGEINEALVGYKECFNYYKKKDISLPINYYPYQNAVFALADAYKALNQTDSTTYYNKIGYNESKSPKYVEYNALFILNEGANMTLKKNYKAALDSINKALPKLILCKNTDNVLASYFYLGQTYDGLGNKKEAVKNFIKVDSIYNLTRTIAPEFKSAYPYLIAYYKNNGDKTNQLKYLTRYMHIDSVLQANYKELTKKLRVEYDTPNLILEKETLIQSLEKEKTQSNWGIVISSILVVLAVGFGYYQYQSKKKHRVRFEKLMQKESDTTETIAPKTEHQDNINPEKVNTIGINEELVGQILEKLEKFEREKRFLESNITLQSLSDAFDTNNRYVSKIVNLYKQKSFIQYINDLRIEHAVTFLKEDKKLRKYTIQALALEFGFNNAESFSIAFYKKTGIKPTYFMKQIEETLKNKTA</sequence>